<dbReference type="GO" id="GO:0005634">
    <property type="term" value="C:nucleus"/>
    <property type="evidence" value="ECO:0007669"/>
    <property type="project" value="TreeGrafter"/>
</dbReference>
<feature type="domain" description="Serine hydrolase" evidence="3">
    <location>
        <begin position="4"/>
        <end position="195"/>
    </location>
</feature>
<evidence type="ECO:0000313" key="4">
    <source>
        <dbReference type="EMBL" id="KAK4221344.1"/>
    </source>
</evidence>
<dbReference type="InterPro" id="IPR050593">
    <property type="entry name" value="LovG"/>
</dbReference>
<evidence type="ECO:0000256" key="2">
    <source>
        <dbReference type="ARBA" id="ARBA00022801"/>
    </source>
</evidence>
<dbReference type="PANTHER" id="PTHR48070:SF3">
    <property type="entry name" value="ESTERASE DBAE-RELATED"/>
    <property type="match status" value="1"/>
</dbReference>
<dbReference type="PANTHER" id="PTHR48070">
    <property type="entry name" value="ESTERASE OVCA2"/>
    <property type="match status" value="1"/>
</dbReference>
<evidence type="ECO:0000256" key="1">
    <source>
        <dbReference type="ARBA" id="ARBA00005863"/>
    </source>
</evidence>
<name>A0AAN6YL82_9PEZI</name>
<dbReference type="Proteomes" id="UP001301958">
    <property type="component" value="Unassembled WGS sequence"/>
</dbReference>
<accession>A0AAN6YL82</accession>
<comment type="caution">
    <text evidence="4">The sequence shown here is derived from an EMBL/GenBank/DDBJ whole genome shotgun (WGS) entry which is preliminary data.</text>
</comment>
<evidence type="ECO:0000313" key="5">
    <source>
        <dbReference type="Proteomes" id="UP001301958"/>
    </source>
</evidence>
<dbReference type="AlphaFoldDB" id="A0AAN6YL82"/>
<sequence length="214" mass="24026">MTVTAKPKILLLHGSGTNPTIFQIQSRRLTTLLSPHFDLFFLPGPIECPPGPGVLPYFEGAGPYLKWIPDSPTQENELYFISGLPYLIKHFEKNGPFVGVIGFSQGAKAGTYLVRHLEREERGVKFFVSVCGTAPFKGKGKGFVDVLKKLGRNKTKNMHFIGLEDPWRPESEAAVGLWEGGEDEERVRRVEGGHHMLIGKEENEFLREWILDCC</sequence>
<dbReference type="GO" id="GO:0016787">
    <property type="term" value="F:hydrolase activity"/>
    <property type="evidence" value="ECO:0007669"/>
    <property type="project" value="UniProtKB-KW"/>
</dbReference>
<dbReference type="Pfam" id="PF03959">
    <property type="entry name" value="FSH1"/>
    <property type="match status" value="1"/>
</dbReference>
<dbReference type="InterPro" id="IPR029058">
    <property type="entry name" value="AB_hydrolase_fold"/>
</dbReference>
<protein>
    <submittedName>
        <fullName evidence="4">Serine hydrolase</fullName>
    </submittedName>
</protein>
<comment type="similarity">
    <text evidence="1">Belongs to the LovG family.</text>
</comment>
<dbReference type="GO" id="GO:0044550">
    <property type="term" value="P:secondary metabolite biosynthetic process"/>
    <property type="evidence" value="ECO:0007669"/>
    <property type="project" value="TreeGrafter"/>
</dbReference>
<proteinExistence type="inferred from homology"/>
<dbReference type="EMBL" id="MU865558">
    <property type="protein sequence ID" value="KAK4221344.1"/>
    <property type="molecule type" value="Genomic_DNA"/>
</dbReference>
<organism evidence="4 5">
    <name type="scientific">Podospora fimiseda</name>
    <dbReference type="NCBI Taxonomy" id="252190"/>
    <lineage>
        <taxon>Eukaryota</taxon>
        <taxon>Fungi</taxon>
        <taxon>Dikarya</taxon>
        <taxon>Ascomycota</taxon>
        <taxon>Pezizomycotina</taxon>
        <taxon>Sordariomycetes</taxon>
        <taxon>Sordariomycetidae</taxon>
        <taxon>Sordariales</taxon>
        <taxon>Podosporaceae</taxon>
        <taxon>Podospora</taxon>
    </lineage>
</organism>
<dbReference type="GO" id="GO:0005737">
    <property type="term" value="C:cytoplasm"/>
    <property type="evidence" value="ECO:0007669"/>
    <property type="project" value="TreeGrafter"/>
</dbReference>
<evidence type="ECO:0000259" key="3">
    <source>
        <dbReference type="Pfam" id="PF03959"/>
    </source>
</evidence>
<reference evidence="4" key="2">
    <citation type="submission" date="2023-05" db="EMBL/GenBank/DDBJ databases">
        <authorList>
            <consortium name="Lawrence Berkeley National Laboratory"/>
            <person name="Steindorff A."/>
            <person name="Hensen N."/>
            <person name="Bonometti L."/>
            <person name="Westerberg I."/>
            <person name="Brannstrom I.O."/>
            <person name="Guillou S."/>
            <person name="Cros-Aarteil S."/>
            <person name="Calhoun S."/>
            <person name="Haridas S."/>
            <person name="Kuo A."/>
            <person name="Mondo S."/>
            <person name="Pangilinan J."/>
            <person name="Riley R."/>
            <person name="Labutti K."/>
            <person name="Andreopoulos B."/>
            <person name="Lipzen A."/>
            <person name="Chen C."/>
            <person name="Yanf M."/>
            <person name="Daum C."/>
            <person name="Ng V."/>
            <person name="Clum A."/>
            <person name="Ohm R."/>
            <person name="Martin F."/>
            <person name="Silar P."/>
            <person name="Natvig D."/>
            <person name="Lalanne C."/>
            <person name="Gautier V."/>
            <person name="Ament-Velasquez S.L."/>
            <person name="Kruys A."/>
            <person name="Hutchinson M.I."/>
            <person name="Powell A.J."/>
            <person name="Barry K."/>
            <person name="Miller A.N."/>
            <person name="Grigoriev I.V."/>
            <person name="Debuchy R."/>
            <person name="Gladieux P."/>
            <person name="Thoren M.H."/>
            <person name="Johannesson H."/>
        </authorList>
    </citation>
    <scope>NUCLEOTIDE SEQUENCE</scope>
    <source>
        <strain evidence="4">CBS 990.96</strain>
    </source>
</reference>
<reference evidence="4" key="1">
    <citation type="journal article" date="2023" name="Mol. Phylogenet. Evol.">
        <title>Genome-scale phylogeny and comparative genomics of the fungal order Sordariales.</title>
        <authorList>
            <person name="Hensen N."/>
            <person name="Bonometti L."/>
            <person name="Westerberg I."/>
            <person name="Brannstrom I.O."/>
            <person name="Guillou S."/>
            <person name="Cros-Aarteil S."/>
            <person name="Calhoun S."/>
            <person name="Haridas S."/>
            <person name="Kuo A."/>
            <person name="Mondo S."/>
            <person name="Pangilinan J."/>
            <person name="Riley R."/>
            <person name="LaButti K."/>
            <person name="Andreopoulos B."/>
            <person name="Lipzen A."/>
            <person name="Chen C."/>
            <person name="Yan M."/>
            <person name="Daum C."/>
            <person name="Ng V."/>
            <person name="Clum A."/>
            <person name="Steindorff A."/>
            <person name="Ohm R.A."/>
            <person name="Martin F."/>
            <person name="Silar P."/>
            <person name="Natvig D.O."/>
            <person name="Lalanne C."/>
            <person name="Gautier V."/>
            <person name="Ament-Velasquez S.L."/>
            <person name="Kruys A."/>
            <person name="Hutchinson M.I."/>
            <person name="Powell A.J."/>
            <person name="Barry K."/>
            <person name="Miller A.N."/>
            <person name="Grigoriev I.V."/>
            <person name="Debuchy R."/>
            <person name="Gladieux P."/>
            <person name="Hiltunen Thoren M."/>
            <person name="Johannesson H."/>
        </authorList>
    </citation>
    <scope>NUCLEOTIDE SEQUENCE</scope>
    <source>
        <strain evidence="4">CBS 990.96</strain>
    </source>
</reference>
<keyword evidence="5" id="KW-1185">Reference proteome</keyword>
<keyword evidence="2 4" id="KW-0378">Hydrolase</keyword>
<dbReference type="InterPro" id="IPR005645">
    <property type="entry name" value="FSH-like_dom"/>
</dbReference>
<dbReference type="Gene3D" id="3.40.50.1820">
    <property type="entry name" value="alpha/beta hydrolase"/>
    <property type="match status" value="1"/>
</dbReference>
<gene>
    <name evidence="4" type="ORF">QBC38DRAFT_522693</name>
</gene>
<dbReference type="SUPFAM" id="SSF53474">
    <property type="entry name" value="alpha/beta-Hydrolases"/>
    <property type="match status" value="1"/>
</dbReference>